<dbReference type="PANTHER" id="PTHR43435:SF4">
    <property type="entry name" value="FGGY CARBOHYDRATE KINASE DOMAIN-CONTAINING PROTEIN"/>
    <property type="match status" value="1"/>
</dbReference>
<dbReference type="InterPro" id="IPR005929">
    <property type="entry name" value="Ribulokinase"/>
</dbReference>
<dbReference type="InterPro" id="IPR043129">
    <property type="entry name" value="ATPase_NBD"/>
</dbReference>
<keyword evidence="1 7" id="KW-0808">Transferase</keyword>
<dbReference type="InterPro" id="IPR018485">
    <property type="entry name" value="FGGY_C"/>
</dbReference>
<dbReference type="NCBIfam" id="NF003154">
    <property type="entry name" value="PRK04123.1"/>
    <property type="match status" value="1"/>
</dbReference>
<evidence type="ECO:0000256" key="4">
    <source>
        <dbReference type="ARBA" id="ARBA00022840"/>
    </source>
</evidence>
<dbReference type="RefSeq" id="WP_189776785.1">
    <property type="nucleotide sequence ID" value="NZ_JACWEZ010000001.1"/>
</dbReference>
<dbReference type="Gene3D" id="3.30.420.40">
    <property type="match status" value="2"/>
</dbReference>
<evidence type="ECO:0000256" key="3">
    <source>
        <dbReference type="ARBA" id="ARBA00022777"/>
    </source>
</evidence>
<comment type="similarity">
    <text evidence="7 9">Belongs to the ribulokinase family.</text>
</comment>
<feature type="domain" description="Carbohydrate kinase FGGY N-terminal" evidence="10">
    <location>
        <begin position="4"/>
        <end position="277"/>
    </location>
</feature>
<comment type="catalytic activity">
    <reaction evidence="7">
        <text>D-ribulose + ATP = D-ribulose 5-phosphate + ADP + H(+)</text>
        <dbReference type="Rhea" id="RHEA:17601"/>
        <dbReference type="ChEBI" id="CHEBI:15378"/>
        <dbReference type="ChEBI" id="CHEBI:17173"/>
        <dbReference type="ChEBI" id="CHEBI:30616"/>
        <dbReference type="ChEBI" id="CHEBI:58121"/>
        <dbReference type="ChEBI" id="CHEBI:456216"/>
        <dbReference type="EC" id="2.7.1.16"/>
    </reaction>
</comment>
<evidence type="ECO:0000259" key="10">
    <source>
        <dbReference type="Pfam" id="PF00370"/>
    </source>
</evidence>
<keyword evidence="4 7" id="KW-0067">ATP-binding</keyword>
<dbReference type="Pfam" id="PF02782">
    <property type="entry name" value="FGGY_C"/>
    <property type="match status" value="1"/>
</dbReference>
<organism evidence="12 13">
    <name type="scientific">Virgibacillus halodenitrificans</name>
    <name type="common">Bacillus halodenitrificans</name>
    <dbReference type="NCBI Taxonomy" id="1482"/>
    <lineage>
        <taxon>Bacteria</taxon>
        <taxon>Bacillati</taxon>
        <taxon>Bacillota</taxon>
        <taxon>Bacilli</taxon>
        <taxon>Bacillales</taxon>
        <taxon>Bacillaceae</taxon>
        <taxon>Virgibacillus</taxon>
    </lineage>
</organism>
<evidence type="ECO:0000256" key="6">
    <source>
        <dbReference type="ARBA" id="ARBA00023277"/>
    </source>
</evidence>
<evidence type="ECO:0000256" key="7">
    <source>
        <dbReference type="HAMAP-Rule" id="MF_00520"/>
    </source>
</evidence>
<feature type="domain" description="Carbohydrate kinase FGGY C-terminal" evidence="11">
    <location>
        <begin position="289"/>
        <end position="485"/>
    </location>
</feature>
<dbReference type="InterPro" id="IPR000577">
    <property type="entry name" value="Carb_kinase_FGGY"/>
</dbReference>
<keyword evidence="2 7" id="KW-0547">Nucleotide-binding</keyword>
<protein>
    <recommendedName>
        <fullName evidence="7 8">Ribulokinase</fullName>
        <ecNumber evidence="7 8">2.7.1.16</ecNumber>
    </recommendedName>
</protein>
<dbReference type="InterPro" id="IPR018484">
    <property type="entry name" value="FGGY_N"/>
</dbReference>
<evidence type="ECO:0000256" key="8">
    <source>
        <dbReference type="NCBIfam" id="TIGR01234"/>
    </source>
</evidence>
<dbReference type="InterPro" id="IPR018483">
    <property type="entry name" value="Carb_kinase_FGGY_CS"/>
</dbReference>
<proteinExistence type="inferred from homology"/>
<evidence type="ECO:0000256" key="9">
    <source>
        <dbReference type="RuleBase" id="RU003455"/>
    </source>
</evidence>
<dbReference type="EC" id="2.7.1.16" evidence="7 8"/>
<evidence type="ECO:0000256" key="2">
    <source>
        <dbReference type="ARBA" id="ARBA00022741"/>
    </source>
</evidence>
<evidence type="ECO:0000256" key="1">
    <source>
        <dbReference type="ARBA" id="ARBA00022679"/>
    </source>
</evidence>
<dbReference type="NCBIfam" id="TIGR01234">
    <property type="entry name" value="L-ribulokinase"/>
    <property type="match status" value="1"/>
</dbReference>
<evidence type="ECO:0000313" key="13">
    <source>
        <dbReference type="Proteomes" id="UP000621631"/>
    </source>
</evidence>
<name>A0ABR7VHD5_VIRHA</name>
<dbReference type="SUPFAM" id="SSF53067">
    <property type="entry name" value="Actin-like ATPase domain"/>
    <property type="match status" value="2"/>
</dbReference>
<dbReference type="Pfam" id="PF00370">
    <property type="entry name" value="FGGY_N"/>
    <property type="match status" value="1"/>
</dbReference>
<dbReference type="PANTHER" id="PTHR43435">
    <property type="entry name" value="RIBULOKINASE"/>
    <property type="match status" value="1"/>
</dbReference>
<dbReference type="EMBL" id="JACWEZ010000001">
    <property type="protein sequence ID" value="MBD1221356.1"/>
    <property type="molecule type" value="Genomic_DNA"/>
</dbReference>
<evidence type="ECO:0000256" key="5">
    <source>
        <dbReference type="ARBA" id="ARBA00022935"/>
    </source>
</evidence>
<evidence type="ECO:0000313" key="12">
    <source>
        <dbReference type="EMBL" id="MBD1221356.1"/>
    </source>
</evidence>
<dbReference type="GO" id="GO:0008741">
    <property type="term" value="F:ribulokinase activity"/>
    <property type="evidence" value="ECO:0007669"/>
    <property type="project" value="UniProtKB-EC"/>
</dbReference>
<gene>
    <name evidence="7" type="primary">araB</name>
    <name evidence="12" type="ORF">IC602_01880</name>
</gene>
<comment type="catalytic activity">
    <reaction evidence="7 9">
        <text>L-ribulose + ATP = L-ribulose 5-phosphate + ADP + H(+)</text>
        <dbReference type="Rhea" id="RHEA:22072"/>
        <dbReference type="ChEBI" id="CHEBI:15378"/>
        <dbReference type="ChEBI" id="CHEBI:16880"/>
        <dbReference type="ChEBI" id="CHEBI:30616"/>
        <dbReference type="ChEBI" id="CHEBI:58226"/>
        <dbReference type="ChEBI" id="CHEBI:456216"/>
        <dbReference type="EC" id="2.7.1.16"/>
    </reaction>
</comment>
<dbReference type="CDD" id="cd07781">
    <property type="entry name" value="ASKHA_NBD_FGGY_L-RBK"/>
    <property type="match status" value="1"/>
</dbReference>
<dbReference type="PIRSF" id="PIRSF000538">
    <property type="entry name" value="GlpK"/>
    <property type="match status" value="1"/>
</dbReference>
<comment type="caution">
    <text evidence="12">The sequence shown here is derived from an EMBL/GenBank/DDBJ whole genome shotgun (WGS) entry which is preliminary data.</text>
</comment>
<dbReference type="Proteomes" id="UP000621631">
    <property type="component" value="Unassembled WGS sequence"/>
</dbReference>
<accession>A0ABR7VHD5</accession>
<keyword evidence="3 7" id="KW-0418">Kinase</keyword>
<keyword evidence="5 7" id="KW-0054">Arabinose catabolism</keyword>
<comment type="pathway">
    <text evidence="7 9">Carbohydrate degradation; L-arabinose degradation via L-ribulose; D-xylulose 5-phosphate from L-arabinose (bacterial route): step 2/3.</text>
</comment>
<keyword evidence="6 7" id="KW-0119">Carbohydrate metabolism</keyword>
<evidence type="ECO:0000259" key="11">
    <source>
        <dbReference type="Pfam" id="PF02782"/>
    </source>
</evidence>
<dbReference type="PROSITE" id="PS00445">
    <property type="entry name" value="FGGY_KINASES_2"/>
    <property type="match status" value="1"/>
</dbReference>
<dbReference type="HAMAP" id="MF_00520">
    <property type="entry name" value="Ribulokinase"/>
    <property type="match status" value="1"/>
</dbReference>
<reference evidence="12 13" key="1">
    <citation type="submission" date="2020-09" db="EMBL/GenBank/DDBJ databases">
        <title>Draft Genome Sequences of Oil-Oxidizing Bacteria Halomonas titanicae, Marinobacter lutaoensis, and Virgibacillus halodenitrificans Isolated from Highly Saline Environments.</title>
        <authorList>
            <person name="Grouzdev D.S."/>
            <person name="Sokolova D.S."/>
            <person name="Semenova E.M."/>
            <person name="Borzenkov I.A."/>
            <person name="Bidzhieva S.K."/>
            <person name="Poltaraus A.B."/>
            <person name="Nazina T.N."/>
        </authorList>
    </citation>
    <scope>NUCLEOTIDE SEQUENCE [LARGE SCALE GENOMIC DNA]</scope>
    <source>
        <strain evidence="12 13">VKM B-3472D</strain>
    </source>
</reference>
<keyword evidence="13" id="KW-1185">Reference proteome</keyword>
<sequence length="549" mass="60050">MSNYAIGVDFGTGSGRVAIVNVDNGDVAATHVTEYKHGVITDCLPNSSIALKRESALQHPKDYLTVLETSIPICLQEGGVKKEDIVGIGIDFTACTVLPITSSLEPLCFDDKWKNEPHAWVKLWKHHAAQNQADRINRLAIEQEASWLARYGGIVSSEWMLPKLVEVIEEAPDVYEEVAYFMEASDWITSILTGKVSRNNCAAGFKGLWHKEEGYIGKEFLKQIHPSLENVYETKLAGEVKSIGQVAGYLTTSMAERIGLNEGVPVAMGIIDAHAGVPGATVASPGELVLVMGTSTCHMLLSEKEELVPGISGVVKDGIIPGYYAYEAGQAAVGDIFAWFVQENVPAYVVEAAKNEQKDIHQWLEEKANKIPPGSNGLMALDWHNGCRTPLVNSNLSGMFVGLTLNSKPEEMYRSLIEATAYGTKLIIEQFEENNIKINSLVACGGLPQKNKLMMQIYADVTGRKIQIASNTITPAIGSAMYGAVVAGENDGGHATIQQAAKKMGKLKDEIVIPKEEASRKYQELYSIYKEMVYHFGKTSNIMHKLKEI</sequence>